<protein>
    <recommendedName>
        <fullName evidence="3">Small RNA 2'-O-methyltransferase</fullName>
        <ecNumber evidence="11">2.1.1.386</ecNumber>
    </recommendedName>
</protein>
<evidence type="ECO:0000256" key="2">
    <source>
        <dbReference type="ARBA" id="ARBA00009026"/>
    </source>
</evidence>
<dbReference type="KEGG" id="dsc:ABOD76_04490"/>
<evidence type="ECO:0000256" key="12">
    <source>
        <dbReference type="ARBA" id="ARBA00048418"/>
    </source>
</evidence>
<proteinExistence type="inferred from homology"/>
<dbReference type="AlphaFoldDB" id="A0AAU7U6J8"/>
<dbReference type="SUPFAM" id="SSF53335">
    <property type="entry name" value="S-adenosyl-L-methionine-dependent methyltransferases"/>
    <property type="match status" value="1"/>
</dbReference>
<dbReference type="InterPro" id="IPR038546">
    <property type="entry name" value="Hen1_N_sf"/>
</dbReference>
<dbReference type="NCBIfam" id="TIGR04074">
    <property type="entry name" value="bacter_Hen1"/>
    <property type="match status" value="1"/>
</dbReference>
<accession>A0AAU7U6J8</accession>
<evidence type="ECO:0000256" key="4">
    <source>
        <dbReference type="ARBA" id="ARBA00022603"/>
    </source>
</evidence>
<dbReference type="CDD" id="cd02440">
    <property type="entry name" value="AdoMet_MTases"/>
    <property type="match status" value="1"/>
</dbReference>
<dbReference type="PANTHER" id="PTHR21404:SF3">
    <property type="entry name" value="SMALL RNA 2'-O-METHYLTRANSFERASE"/>
    <property type="match status" value="1"/>
</dbReference>
<evidence type="ECO:0000256" key="7">
    <source>
        <dbReference type="ARBA" id="ARBA00022723"/>
    </source>
</evidence>
<dbReference type="GO" id="GO:0001510">
    <property type="term" value="P:RNA methylation"/>
    <property type="evidence" value="ECO:0007669"/>
    <property type="project" value="InterPro"/>
</dbReference>
<organism evidence="15">
    <name type="scientific">Deinococcus sonorensis KR-87</name>
    <dbReference type="NCBI Taxonomy" id="694439"/>
    <lineage>
        <taxon>Bacteria</taxon>
        <taxon>Thermotogati</taxon>
        <taxon>Deinococcota</taxon>
        <taxon>Deinococci</taxon>
        <taxon>Deinococcales</taxon>
        <taxon>Deinococcaceae</taxon>
        <taxon>Deinococcus</taxon>
    </lineage>
</organism>
<sequence length="460" mass="51335">MLLTLTTTHHPATDLGYLLHKHPERVFSFSVPMGQGRVFYPEAREDRCTAALLVALDPVELSRGRTGQGSGAPLEPYVNDRPYAASSFLTAALREAFGTAMSGRSKERPDLARQALPFEVHLPALPSRGSPDLAARLFGPLGYRVDARPLPLDPQFPEWGDSPYLDLKLSGTVPLQVLLAQLTVLIPVLDDARHSFVSEDEIERLQRLGDGWLAGHPERDLIVRRALKHQRDLLRLARVAFGEADQETEREQETRVAAPSLNDQRLQAVEAELTASGAARVLDLGCGEGHLVRLLLANPQFREIVGLDVSARELSRAERYLRLEELPPTVRARLKLIQGSLTYRDARLRGYDAAALVEVIEHLDEARLWTLERVVFGDARPGTVVVTTPNAEYNARYPFLGEGETRHQDHRFEWDRRTFRSWAERVADTFGYSVVFKPVGEEDPALGPATQMAVFKRGPA</sequence>
<dbReference type="Pfam" id="PF08242">
    <property type="entry name" value="Methyltransf_12"/>
    <property type="match status" value="1"/>
</dbReference>
<dbReference type="Gene3D" id="3.30.1610.20">
    <property type="entry name" value="Hen1, N-terminal domain"/>
    <property type="match status" value="1"/>
</dbReference>
<evidence type="ECO:0000256" key="3">
    <source>
        <dbReference type="ARBA" id="ARBA00021330"/>
    </source>
</evidence>
<evidence type="ECO:0000256" key="5">
    <source>
        <dbReference type="ARBA" id="ARBA00022679"/>
    </source>
</evidence>
<keyword evidence="7" id="KW-0479">Metal-binding</keyword>
<evidence type="ECO:0000256" key="1">
    <source>
        <dbReference type="ARBA" id="ARBA00001946"/>
    </source>
</evidence>
<dbReference type="GO" id="GO:0031047">
    <property type="term" value="P:regulatory ncRNA-mediated gene silencing"/>
    <property type="evidence" value="ECO:0007669"/>
    <property type="project" value="UniProtKB-KW"/>
</dbReference>
<dbReference type="EC" id="2.1.1.386" evidence="11"/>
<dbReference type="InterPro" id="IPR013217">
    <property type="entry name" value="Methyltransf_12"/>
</dbReference>
<evidence type="ECO:0000256" key="6">
    <source>
        <dbReference type="ARBA" id="ARBA00022691"/>
    </source>
</evidence>
<feature type="domain" description="Hen1 N-terminal" evidence="14">
    <location>
        <begin position="1"/>
        <end position="237"/>
    </location>
</feature>
<gene>
    <name evidence="15" type="ORF">ABOD76_04490</name>
</gene>
<evidence type="ECO:0000256" key="10">
    <source>
        <dbReference type="ARBA" id="ARBA00023158"/>
    </source>
</evidence>
<keyword evidence="6" id="KW-0949">S-adenosyl-L-methionine</keyword>
<dbReference type="GO" id="GO:0090486">
    <property type="term" value="F:small RNA 2'-O-methyltransferase activity"/>
    <property type="evidence" value="ECO:0007669"/>
    <property type="project" value="UniProtKB-EC"/>
</dbReference>
<dbReference type="GO" id="GO:0046872">
    <property type="term" value="F:metal ion binding"/>
    <property type="evidence" value="ECO:0007669"/>
    <property type="project" value="UniProtKB-KW"/>
</dbReference>
<feature type="domain" description="Methyltransferase type 12" evidence="13">
    <location>
        <begin position="282"/>
        <end position="373"/>
    </location>
</feature>
<keyword evidence="9" id="KW-0694">RNA-binding</keyword>
<comment type="similarity">
    <text evidence="2">Belongs to the methyltransferase superfamily. HEN1 family.</text>
</comment>
<dbReference type="Gene3D" id="3.40.50.150">
    <property type="entry name" value="Vaccinia Virus protein VP39"/>
    <property type="match status" value="1"/>
</dbReference>
<dbReference type="Pfam" id="PF12623">
    <property type="entry name" value="Hen1_L"/>
    <property type="match status" value="1"/>
</dbReference>
<dbReference type="PANTHER" id="PTHR21404">
    <property type="entry name" value="HEN1"/>
    <property type="match status" value="1"/>
</dbReference>
<dbReference type="GO" id="GO:0003723">
    <property type="term" value="F:RNA binding"/>
    <property type="evidence" value="ECO:0007669"/>
    <property type="project" value="UniProtKB-KW"/>
</dbReference>
<keyword evidence="5" id="KW-0808">Transferase</keyword>
<comment type="catalytic activity">
    <reaction evidence="12">
        <text>small RNA 3'-end nucleotide + S-adenosyl-L-methionine = small RNA 3'-end 2'-O-methylnucleotide + S-adenosyl-L-homocysteine + H(+)</text>
        <dbReference type="Rhea" id="RHEA:37887"/>
        <dbReference type="Rhea" id="RHEA-COMP:10415"/>
        <dbReference type="Rhea" id="RHEA-COMP:10416"/>
        <dbReference type="ChEBI" id="CHEBI:15378"/>
        <dbReference type="ChEBI" id="CHEBI:57856"/>
        <dbReference type="ChEBI" id="CHEBI:59789"/>
        <dbReference type="ChEBI" id="CHEBI:74896"/>
        <dbReference type="ChEBI" id="CHEBI:74898"/>
        <dbReference type="EC" id="2.1.1.386"/>
    </reaction>
</comment>
<evidence type="ECO:0000256" key="11">
    <source>
        <dbReference type="ARBA" id="ARBA00035025"/>
    </source>
</evidence>
<geneLocation type="plasmid" evidence="15">
    <name>pDson03</name>
</geneLocation>
<dbReference type="InterPro" id="IPR024026">
    <property type="entry name" value="3'-RNA_MeTfrase_Hen1_bac"/>
</dbReference>
<evidence type="ECO:0000259" key="14">
    <source>
        <dbReference type="Pfam" id="PF12623"/>
    </source>
</evidence>
<name>A0AAU7U6J8_9DEIO</name>
<keyword evidence="4" id="KW-0489">Methyltransferase</keyword>
<evidence type="ECO:0000256" key="8">
    <source>
        <dbReference type="ARBA" id="ARBA00022842"/>
    </source>
</evidence>
<dbReference type="RefSeq" id="WP_350241849.1">
    <property type="nucleotide sequence ID" value="NZ_CP158298.1"/>
</dbReference>
<keyword evidence="8" id="KW-0460">Magnesium</keyword>
<dbReference type="EMBL" id="CP158298">
    <property type="protein sequence ID" value="XBV83953.1"/>
    <property type="molecule type" value="Genomic_DNA"/>
</dbReference>
<keyword evidence="15" id="KW-0614">Plasmid</keyword>
<keyword evidence="10" id="KW-0943">RNA-mediated gene silencing</keyword>
<dbReference type="InterPro" id="IPR024740">
    <property type="entry name" value="Hen1_N"/>
</dbReference>
<comment type="cofactor">
    <cofactor evidence="1">
        <name>Mg(2+)</name>
        <dbReference type="ChEBI" id="CHEBI:18420"/>
    </cofactor>
</comment>
<evidence type="ECO:0000313" key="15">
    <source>
        <dbReference type="EMBL" id="XBV83953.1"/>
    </source>
</evidence>
<reference evidence="15" key="1">
    <citation type="submission" date="2024-06" db="EMBL/GenBank/DDBJ databases">
        <title>Draft Genome Sequence of Deinococcus sonorensis Type Strain KR-87, a Biofilm Producing Representative of the Genus Deinococcus.</title>
        <authorList>
            <person name="Boren L.S."/>
            <person name="Grosso R.A."/>
            <person name="Hugenberg-Cox A.N."/>
            <person name="Hill J.T.E."/>
            <person name="Albert C.M."/>
            <person name="Tuohy J.M."/>
        </authorList>
    </citation>
    <scope>NUCLEOTIDE SEQUENCE</scope>
    <source>
        <strain evidence="15">KR-87</strain>
        <plasmid evidence="15">pDson03</plasmid>
    </source>
</reference>
<evidence type="ECO:0000256" key="9">
    <source>
        <dbReference type="ARBA" id="ARBA00022884"/>
    </source>
</evidence>
<dbReference type="InterPro" id="IPR029063">
    <property type="entry name" value="SAM-dependent_MTases_sf"/>
</dbReference>
<evidence type="ECO:0000259" key="13">
    <source>
        <dbReference type="Pfam" id="PF08242"/>
    </source>
</evidence>
<dbReference type="InterPro" id="IPR026610">
    <property type="entry name" value="Hen1"/>
</dbReference>